<keyword evidence="5" id="KW-1185">Reference proteome</keyword>
<evidence type="ECO:0000313" key="4">
    <source>
        <dbReference type="EMBL" id="KAG7192382.1"/>
    </source>
</evidence>
<name>A0A9P7V6Z6_9ASCO</name>
<dbReference type="OrthoDB" id="367221at2759"/>
<sequence length="278" mass="31603">MGKRSRSDGGGAHKKFKSSGFIDPGTKGIYATCMKGKELQCKKELLNLFSQKLEEYYDLEAFKDEAEEADAEGDAEAPAEVDIEDEIKKELAEFKDNSNSKKVFLKPVDLGCGSLVFVKTKRPIEPDVFVEKICQECLDSKQKSTRYTQKLTPIVDSVSASIDELKKLAKQVLAPHFHKEKDQQPLKFAIQVTKRNFNVIPRDEIIKNIAECVGRDHGHKVDLKNYDKLILVECFKSNIGMSVVSNYERLERYNLQQIYEKNSEDDNSLSRVNPKEEA</sequence>
<keyword evidence="1" id="KW-0694">RNA-binding</keyword>
<proteinExistence type="predicted"/>
<dbReference type="InterPro" id="IPR004114">
    <property type="entry name" value="THUMP_dom"/>
</dbReference>
<organism evidence="4 5">
    <name type="scientific">Scheffersomyces spartinae</name>
    <dbReference type="NCBI Taxonomy" id="45513"/>
    <lineage>
        <taxon>Eukaryota</taxon>
        <taxon>Fungi</taxon>
        <taxon>Dikarya</taxon>
        <taxon>Ascomycota</taxon>
        <taxon>Saccharomycotina</taxon>
        <taxon>Pichiomycetes</taxon>
        <taxon>Debaryomycetaceae</taxon>
        <taxon>Scheffersomyces</taxon>
    </lineage>
</organism>
<reference evidence="4" key="1">
    <citation type="submission" date="2021-03" db="EMBL/GenBank/DDBJ databases">
        <authorList>
            <person name="Palmer J.M."/>
        </authorList>
    </citation>
    <scope>NUCLEOTIDE SEQUENCE</scope>
    <source>
        <strain evidence="4">ARV_011</strain>
    </source>
</reference>
<dbReference type="Pfam" id="PF02926">
    <property type="entry name" value="THUMP"/>
    <property type="match status" value="1"/>
</dbReference>
<dbReference type="GO" id="GO:0003723">
    <property type="term" value="F:RNA binding"/>
    <property type="evidence" value="ECO:0007669"/>
    <property type="project" value="UniProtKB-UniRule"/>
</dbReference>
<dbReference type="InterPro" id="IPR040183">
    <property type="entry name" value="THUMPD1-like"/>
</dbReference>
<dbReference type="GO" id="GO:0006400">
    <property type="term" value="P:tRNA modification"/>
    <property type="evidence" value="ECO:0007669"/>
    <property type="project" value="InterPro"/>
</dbReference>
<gene>
    <name evidence="4" type="primary">THUMPD1</name>
    <name evidence="4" type="ORF">KQ657_001781</name>
</gene>
<protein>
    <submittedName>
        <fullName evidence="4">THUMP domain-containing protein 1</fullName>
    </submittedName>
</protein>
<dbReference type="SMART" id="SM00981">
    <property type="entry name" value="THUMP"/>
    <property type="match status" value="1"/>
</dbReference>
<evidence type="ECO:0000256" key="2">
    <source>
        <dbReference type="SAM" id="MobiDB-lite"/>
    </source>
</evidence>
<dbReference type="PROSITE" id="PS51165">
    <property type="entry name" value="THUMP"/>
    <property type="match status" value="1"/>
</dbReference>
<dbReference type="AlphaFoldDB" id="A0A9P7V6Z6"/>
<dbReference type="CDD" id="cd11717">
    <property type="entry name" value="THUMP_THUMPD1_like"/>
    <property type="match status" value="1"/>
</dbReference>
<dbReference type="GeneID" id="66115155"/>
<evidence type="ECO:0000256" key="1">
    <source>
        <dbReference type="PROSITE-ProRule" id="PRU00529"/>
    </source>
</evidence>
<dbReference type="RefSeq" id="XP_043047932.1">
    <property type="nucleotide sequence ID" value="XM_043192564.1"/>
</dbReference>
<dbReference type="Gene3D" id="3.30.2300.10">
    <property type="entry name" value="THUMP superfamily"/>
    <property type="match status" value="1"/>
</dbReference>
<feature type="region of interest" description="Disordered" evidence="2">
    <location>
        <begin position="1"/>
        <end position="26"/>
    </location>
</feature>
<comment type="caution">
    <text evidence="4">The sequence shown here is derived from an EMBL/GenBank/DDBJ whole genome shotgun (WGS) entry which is preliminary data.</text>
</comment>
<dbReference type="PANTHER" id="PTHR13452:SF10">
    <property type="entry name" value="THUMP DOMAIN-CONTAINING PROTEIN 1"/>
    <property type="match status" value="1"/>
</dbReference>
<dbReference type="EMBL" id="JAHMUF010000018">
    <property type="protein sequence ID" value="KAG7192382.1"/>
    <property type="molecule type" value="Genomic_DNA"/>
</dbReference>
<evidence type="ECO:0000259" key="3">
    <source>
        <dbReference type="PROSITE" id="PS51165"/>
    </source>
</evidence>
<dbReference type="SUPFAM" id="SSF143437">
    <property type="entry name" value="THUMP domain-like"/>
    <property type="match status" value="1"/>
</dbReference>
<dbReference type="FunFam" id="3.30.2300.10:FF:000001">
    <property type="entry name" value="THUMP domain-containing protein 1"/>
    <property type="match status" value="1"/>
</dbReference>
<accession>A0A9P7V6Z6</accession>
<feature type="domain" description="THUMP" evidence="3">
    <location>
        <begin position="136"/>
        <end position="245"/>
    </location>
</feature>
<evidence type="ECO:0000313" key="5">
    <source>
        <dbReference type="Proteomes" id="UP000790833"/>
    </source>
</evidence>
<dbReference type="PANTHER" id="PTHR13452">
    <property type="entry name" value="THUMP DOMAIN CONTAINING PROTEIN 1-RELATED"/>
    <property type="match status" value="1"/>
</dbReference>
<dbReference type="Proteomes" id="UP000790833">
    <property type="component" value="Unassembled WGS sequence"/>
</dbReference>